<keyword evidence="2" id="KW-1185">Reference proteome</keyword>
<dbReference type="EMBL" id="CP011387">
    <property type="protein sequence ID" value="ANE42541.1"/>
    <property type="molecule type" value="Genomic_DNA"/>
</dbReference>
<reference evidence="1 2" key="1">
    <citation type="submission" date="2015-01" db="EMBL/GenBank/DDBJ databases">
        <title>Deinococcus puniceus/DY1/ whole genome sequencing.</title>
        <authorList>
            <person name="Kim M.K."/>
            <person name="Srinivasan S."/>
            <person name="Lee J.-J."/>
        </authorList>
    </citation>
    <scope>NUCLEOTIDE SEQUENCE [LARGE SCALE GENOMIC DNA]</scope>
    <source>
        <strain evidence="1 2">DY1</strain>
    </source>
</reference>
<organism evidence="1 2">
    <name type="scientific">Deinococcus puniceus</name>
    <dbReference type="NCBI Taxonomy" id="1182568"/>
    <lineage>
        <taxon>Bacteria</taxon>
        <taxon>Thermotogati</taxon>
        <taxon>Deinococcota</taxon>
        <taxon>Deinococci</taxon>
        <taxon>Deinococcales</taxon>
        <taxon>Deinococcaceae</taxon>
        <taxon>Deinococcus</taxon>
    </lineage>
</organism>
<gene>
    <name evidence="1" type="ORF">SU48_00810</name>
</gene>
<proteinExistence type="predicted"/>
<evidence type="ECO:0000313" key="1">
    <source>
        <dbReference type="EMBL" id="ANE42541.1"/>
    </source>
</evidence>
<dbReference type="PATRIC" id="fig|1182568.3.peg.168"/>
<dbReference type="RefSeq" id="WP_064013584.1">
    <property type="nucleotide sequence ID" value="NZ_CP011387.1"/>
</dbReference>
<dbReference type="KEGG" id="dpu:SU48_00810"/>
<name>A0A172T6D9_9DEIO</name>
<dbReference type="Proteomes" id="UP000077363">
    <property type="component" value="Chromosome"/>
</dbReference>
<evidence type="ECO:0000313" key="2">
    <source>
        <dbReference type="Proteomes" id="UP000077363"/>
    </source>
</evidence>
<dbReference type="OrthoDB" id="69441at2"/>
<protein>
    <submittedName>
        <fullName evidence="1">Uncharacterized protein</fullName>
    </submittedName>
</protein>
<accession>A0A172T6D9</accession>
<dbReference type="AlphaFoldDB" id="A0A172T6D9"/>
<sequence>MELTGSWTDIYGSVRASFEGRAGGQVWLIAAPAEQAAAVPDALQGVDGKGRAEFLVYEGVTPLLAAIAEQNPYGVLVVAEQALSGGPAVHVPEQGIDADGLSYREGGSLPDWASALETTGEEGVNEAASAAASAGIPVVVVSAPQIKSTLKAWMNRTPHGR</sequence>